<dbReference type="InParanoid" id="Q24DG5"/>
<keyword evidence="2" id="KW-1133">Transmembrane helix</keyword>
<reference evidence="4" key="1">
    <citation type="journal article" date="2006" name="PLoS Biol.">
        <title>Macronuclear genome sequence of the ciliate Tetrahymena thermophila, a model eukaryote.</title>
        <authorList>
            <person name="Eisen J.A."/>
            <person name="Coyne R.S."/>
            <person name="Wu M."/>
            <person name="Wu D."/>
            <person name="Thiagarajan M."/>
            <person name="Wortman J.R."/>
            <person name="Badger J.H."/>
            <person name="Ren Q."/>
            <person name="Amedeo P."/>
            <person name="Jones K.M."/>
            <person name="Tallon L.J."/>
            <person name="Delcher A.L."/>
            <person name="Salzberg S.L."/>
            <person name="Silva J.C."/>
            <person name="Haas B.J."/>
            <person name="Majoros W.H."/>
            <person name="Farzad M."/>
            <person name="Carlton J.M."/>
            <person name="Smith R.K. Jr."/>
            <person name="Garg J."/>
            <person name="Pearlman R.E."/>
            <person name="Karrer K.M."/>
            <person name="Sun L."/>
            <person name="Manning G."/>
            <person name="Elde N.C."/>
            <person name="Turkewitz A.P."/>
            <person name="Asai D.J."/>
            <person name="Wilkes D.E."/>
            <person name="Wang Y."/>
            <person name="Cai H."/>
            <person name="Collins K."/>
            <person name="Stewart B.A."/>
            <person name="Lee S.R."/>
            <person name="Wilamowska K."/>
            <person name="Weinberg Z."/>
            <person name="Ruzzo W.L."/>
            <person name="Wloga D."/>
            <person name="Gaertig J."/>
            <person name="Frankel J."/>
            <person name="Tsao C.-C."/>
            <person name="Gorovsky M.A."/>
            <person name="Keeling P.J."/>
            <person name="Waller R.F."/>
            <person name="Patron N.J."/>
            <person name="Cherry J.M."/>
            <person name="Stover N.A."/>
            <person name="Krieger C.J."/>
            <person name="del Toro C."/>
            <person name="Ryder H.F."/>
            <person name="Williamson S.C."/>
            <person name="Barbeau R.A."/>
            <person name="Hamilton E.P."/>
            <person name="Orias E."/>
        </authorList>
    </citation>
    <scope>NUCLEOTIDE SEQUENCE [LARGE SCALE GENOMIC DNA]</scope>
    <source>
        <strain evidence="4">SB210</strain>
    </source>
</reference>
<feature type="transmembrane region" description="Helical" evidence="2">
    <location>
        <begin position="343"/>
        <end position="362"/>
    </location>
</feature>
<dbReference type="HOGENOM" id="CLU_755425_0_0_1"/>
<feature type="transmembrane region" description="Helical" evidence="2">
    <location>
        <begin position="41"/>
        <end position="60"/>
    </location>
</feature>
<keyword evidence="2" id="KW-0472">Membrane</keyword>
<keyword evidence="4" id="KW-1185">Reference proteome</keyword>
<dbReference type="AlphaFoldDB" id="Q24DG5"/>
<evidence type="ECO:0000256" key="1">
    <source>
        <dbReference type="SAM" id="MobiDB-lite"/>
    </source>
</evidence>
<dbReference type="Proteomes" id="UP000009168">
    <property type="component" value="Unassembled WGS sequence"/>
</dbReference>
<accession>Q24DG5</accession>
<feature type="transmembrane region" description="Helical" evidence="2">
    <location>
        <begin position="12"/>
        <end position="35"/>
    </location>
</feature>
<keyword evidence="2 3" id="KW-0812">Transmembrane</keyword>
<feature type="region of interest" description="Disordered" evidence="1">
    <location>
        <begin position="204"/>
        <end position="234"/>
    </location>
</feature>
<proteinExistence type="predicted"/>
<sequence>MTDFFKQTYVKHFIWTQAQALVSFIFITYLLISGTSVAWQIYHWIAVLFFYMFIQYVLIWHPETDMTRTLNACNCIILMICLPTFLYFYFAILLPAAETTDLEFIQVEKCVVSGITKTSLDGNEAYSLTYINFVQNGVSYLGSGCLTNQYQANSLNPIPPYKILKMNDTFECGPGIVDYPKGNPFNNTNVTDISHRFRVLRAGGSGGGHGGGGGGHSGSSHTSSRSSSTREKYIDTRPSNRIHSYDPVYGNRYHPYPYYSTNTYSTCKQQYTFSQVKLPTWLCSNENSNFKDLITPKTCWVHYYNVQTGYAQQNSKSRLNQRELKELSFVTFEYPIYYPKRSFSFIIVFVYYPLILALNSIFQYTANAIVLGLYNEDNQAETDQLNDLKQFESYSKNSVEMPLFNQEQAQIRPQM</sequence>
<dbReference type="KEGG" id="tet:TTHERM_01232220"/>
<feature type="compositionally biased region" description="Low complexity" evidence="1">
    <location>
        <begin position="218"/>
        <end position="227"/>
    </location>
</feature>
<feature type="compositionally biased region" description="Gly residues" evidence="1">
    <location>
        <begin position="204"/>
        <end position="217"/>
    </location>
</feature>
<feature type="transmembrane region" description="Helical" evidence="2">
    <location>
        <begin position="72"/>
        <end position="94"/>
    </location>
</feature>
<evidence type="ECO:0000256" key="2">
    <source>
        <dbReference type="SAM" id="Phobius"/>
    </source>
</evidence>
<dbReference type="GeneID" id="7835469"/>
<gene>
    <name evidence="3" type="ORF">TTHERM_01232220</name>
</gene>
<organism evidence="3 4">
    <name type="scientific">Tetrahymena thermophila (strain SB210)</name>
    <dbReference type="NCBI Taxonomy" id="312017"/>
    <lineage>
        <taxon>Eukaryota</taxon>
        <taxon>Sar</taxon>
        <taxon>Alveolata</taxon>
        <taxon>Ciliophora</taxon>
        <taxon>Intramacronucleata</taxon>
        <taxon>Oligohymenophorea</taxon>
        <taxon>Hymenostomatida</taxon>
        <taxon>Tetrahymenina</taxon>
        <taxon>Tetrahymenidae</taxon>
        <taxon>Tetrahymena</taxon>
    </lineage>
</organism>
<evidence type="ECO:0000313" key="3">
    <source>
        <dbReference type="EMBL" id="EAS05813.2"/>
    </source>
</evidence>
<dbReference type="EMBL" id="GG662327">
    <property type="protein sequence ID" value="EAS05813.2"/>
    <property type="molecule type" value="Genomic_DNA"/>
</dbReference>
<name>Q24DG5_TETTS</name>
<dbReference type="RefSeq" id="XP_001026058.2">
    <property type="nucleotide sequence ID" value="XM_001026058.2"/>
</dbReference>
<evidence type="ECO:0000313" key="4">
    <source>
        <dbReference type="Proteomes" id="UP000009168"/>
    </source>
</evidence>
<protein>
    <submittedName>
        <fullName evidence="3">Transmembrane protein, putative</fullName>
    </submittedName>
</protein>